<dbReference type="AlphaFoldDB" id="G9XBC8"/>
<dbReference type="EMBL" id="AFZG01000015">
    <property type="protein sequence ID" value="EHL19779.1"/>
    <property type="molecule type" value="Genomic_DNA"/>
</dbReference>
<feature type="transmembrane region" description="Helical" evidence="2">
    <location>
        <begin position="422"/>
        <end position="444"/>
    </location>
</feature>
<comment type="caution">
    <text evidence="4">The sequence shown here is derived from an EMBL/GenBank/DDBJ whole genome shotgun (WGS) entry which is preliminary data.</text>
</comment>
<proteinExistence type="predicted"/>
<dbReference type="HOGENOM" id="CLU_014820_0_0_9"/>
<feature type="transmembrane region" description="Helical" evidence="2">
    <location>
        <begin position="396"/>
        <end position="415"/>
    </location>
</feature>
<evidence type="ECO:0000256" key="2">
    <source>
        <dbReference type="SAM" id="Phobius"/>
    </source>
</evidence>
<dbReference type="Pfam" id="PF20155">
    <property type="entry name" value="TMP_3"/>
    <property type="match status" value="1"/>
</dbReference>
<keyword evidence="2" id="KW-0472">Membrane</keyword>
<evidence type="ECO:0000259" key="3">
    <source>
        <dbReference type="Pfam" id="PF20155"/>
    </source>
</evidence>
<feature type="transmembrane region" description="Helical" evidence="2">
    <location>
        <begin position="320"/>
        <end position="346"/>
    </location>
</feature>
<evidence type="ECO:0000313" key="5">
    <source>
        <dbReference type="Proteomes" id="UP000003379"/>
    </source>
</evidence>
<reference evidence="4 5" key="1">
    <citation type="submission" date="2011-08" db="EMBL/GenBank/DDBJ databases">
        <title>The Genome Sequence of Eubacteriaceae bacterium CM5.</title>
        <authorList>
            <consortium name="The Broad Institute Genome Sequencing Platform"/>
            <person name="Earl A."/>
            <person name="Ward D."/>
            <person name="Feldgarden M."/>
            <person name="Gevers D."/>
            <person name="Sizova M."/>
            <person name="Hazen A."/>
            <person name="Epstein S."/>
            <person name="Young S.K."/>
            <person name="Zeng Q."/>
            <person name="Gargeya S."/>
            <person name="Fitzgerald M."/>
            <person name="Haas B."/>
            <person name="Abouelleil A."/>
            <person name="Alvarado L."/>
            <person name="Arachchi H.M."/>
            <person name="Berlin A."/>
            <person name="Brown A."/>
            <person name="Chapman S.B."/>
            <person name="Chen Z."/>
            <person name="Dunbar C."/>
            <person name="Freedman E."/>
            <person name="Gearin G."/>
            <person name="Gellesch M."/>
            <person name="Goldberg J."/>
            <person name="Griggs A."/>
            <person name="Gujja S."/>
            <person name="Heiman D."/>
            <person name="Howarth C."/>
            <person name="Larson L."/>
            <person name="Lui A."/>
            <person name="MacDonald P.J.P."/>
            <person name="Montmayeur A."/>
            <person name="Murphy C."/>
            <person name="Neiman D."/>
            <person name="Pearson M."/>
            <person name="Priest M."/>
            <person name="Roberts A."/>
            <person name="Saif S."/>
            <person name="Shea T."/>
            <person name="Shenoy N."/>
            <person name="Sisk P."/>
            <person name="Stolte C."/>
            <person name="Sykes S."/>
            <person name="Wortman J."/>
            <person name="Nusbaum C."/>
            <person name="Birren B."/>
        </authorList>
    </citation>
    <scope>NUCLEOTIDE SEQUENCE [LARGE SCALE GENOMIC DNA]</scope>
    <source>
        <strain evidence="4 5">CM5</strain>
    </source>
</reference>
<feature type="transmembrane region" description="Helical" evidence="2">
    <location>
        <begin position="456"/>
        <end position="474"/>
    </location>
</feature>
<protein>
    <recommendedName>
        <fullName evidence="3">Tape measure protein N-terminal domain-containing protein</fullName>
    </recommendedName>
</protein>
<gene>
    <name evidence="4" type="ORF">HMPREF9628_01295</name>
</gene>
<accession>G9XBC8</accession>
<keyword evidence="1" id="KW-0175">Coiled coil</keyword>
<dbReference type="NCBIfam" id="TIGR02675">
    <property type="entry name" value="tape_meas_nterm"/>
    <property type="match status" value="1"/>
</dbReference>
<feature type="transmembrane region" description="Helical" evidence="2">
    <location>
        <begin position="355"/>
        <end position="376"/>
    </location>
</feature>
<feature type="domain" description="Tape measure protein N-terminal" evidence="3">
    <location>
        <begin position="111"/>
        <end position="296"/>
    </location>
</feature>
<dbReference type="InterPro" id="IPR013491">
    <property type="entry name" value="Tape_meas_N"/>
</dbReference>
<keyword evidence="2" id="KW-1133">Transmembrane helix</keyword>
<dbReference type="RefSeq" id="WP_009529298.1">
    <property type="nucleotide sequence ID" value="NZ_JH414605.1"/>
</dbReference>
<evidence type="ECO:0000256" key="1">
    <source>
        <dbReference type="SAM" id="Coils"/>
    </source>
</evidence>
<organism evidence="4 5">
    <name type="scientific">Peptoanaerobacter stomatis</name>
    <dbReference type="NCBI Taxonomy" id="796937"/>
    <lineage>
        <taxon>Bacteria</taxon>
        <taxon>Bacillati</taxon>
        <taxon>Bacillota</taxon>
        <taxon>Clostridia</taxon>
        <taxon>Peptostreptococcales</taxon>
        <taxon>Filifactoraceae</taxon>
        <taxon>Peptoanaerobacter</taxon>
    </lineage>
</organism>
<name>G9XBC8_9FIRM</name>
<sequence length="692" mass="76652">MAGIRTLLSIVNGASSNIRNINTDMNTLINTARRLNRHGSDLIRTSVIDRANDGVNRVRNSLNTLRTEMSEIIRRQREHNDGVKNTDRNANNLVNTMRRLLSVYIGIAGLKKILSASDDVSQTHSRINLMNDGLQTTAELEEKIMKSANRSRAAYSDTAKVISKLGITASKSFKNNDEIIAFTELMNKSFKLGGASASEQANGMYQLTQAMASGRLQGDEFRSIIENAPLLAKAIAEYTGVGQQGLKKMSSEGLITADIIKGALFSSANEIEERYKQMPITFSDIWNRIKNGSIVAFRPFLNKFSEIANSDKFSSAISGLINLLALLGMVLANVINIAVSGASFIYDNWSIIEPIFWAIIAVIGLYTSVTIAQSIATSALAFAQWALNSAILSCPLFWIIAGILAVIVIIAVLIHKTIGFKLAWLQTVNFIIVVWDSLVIAGHMMANGVCDAWDNILIGIKMVSTGIINAISIMKSTGLMILQDFINGAIDLINKLINSVNKVVDTGIGTINHVTFGTEAVIKTRYENAKRDEELNSYISEKRNNMQRRADKIKRMEKEAHLRELLRKSDMEKARIEHENSKNKNIIDFSPSGFDYNSFANNDALKNIQDNTKGTKDHTGKIKDTLDITEEDLKYLRDIAQKEVIDRTVLRDVNVKIDNSFGDINQTADVDGIIRRIEQRIDEEIAISAEGV</sequence>
<evidence type="ECO:0000313" key="4">
    <source>
        <dbReference type="EMBL" id="EHL19779.1"/>
    </source>
</evidence>
<keyword evidence="2" id="KW-0812">Transmembrane</keyword>
<dbReference type="PATRIC" id="fig|796940.3.peg.577"/>
<dbReference type="Proteomes" id="UP000003379">
    <property type="component" value="Unassembled WGS sequence"/>
</dbReference>
<feature type="coiled-coil region" evidence="1">
    <location>
        <begin position="48"/>
        <end position="75"/>
    </location>
</feature>